<gene>
    <name evidence="8" type="ORF">NQ317_011817</name>
</gene>
<dbReference type="Proteomes" id="UP001162164">
    <property type="component" value="Unassembled WGS sequence"/>
</dbReference>
<evidence type="ECO:0000256" key="4">
    <source>
        <dbReference type="ARBA" id="ARBA00022837"/>
    </source>
</evidence>
<keyword evidence="1" id="KW-0245">EGF-like domain</keyword>
<dbReference type="PANTHER" id="PTHR10199">
    <property type="entry name" value="THROMBOSPONDIN"/>
    <property type="match status" value="1"/>
</dbReference>
<dbReference type="InterPro" id="IPR013320">
    <property type="entry name" value="ConA-like_dom_sf"/>
</dbReference>
<evidence type="ECO:0000256" key="5">
    <source>
        <dbReference type="ARBA" id="ARBA00023180"/>
    </source>
</evidence>
<dbReference type="Gene3D" id="4.10.1080.10">
    <property type="entry name" value="TSP type-3 repeat"/>
    <property type="match status" value="1"/>
</dbReference>
<dbReference type="EMBL" id="JAPWTJ010001950">
    <property type="protein sequence ID" value="KAJ8968655.1"/>
    <property type="molecule type" value="Genomic_DNA"/>
</dbReference>
<evidence type="ECO:0000259" key="7">
    <source>
        <dbReference type="PROSITE" id="PS51236"/>
    </source>
</evidence>
<feature type="non-terminal residue" evidence="8">
    <location>
        <position position="152"/>
    </location>
</feature>
<sequence>MIDEANPDQLDTNRDGFGDACDNDIDKDGVMNYRDNCVYVSNYNQIYSSRNYIGIACENDYDGDTVVDILDPCPNNSLIQYVDFTDLQEISLDPKSNRVYPRWIANGPKEVHQEANSGAGLAVGRAKFYGVDFRGTFYVNTQEDDDFIGFIF</sequence>
<dbReference type="SUPFAM" id="SSF49899">
    <property type="entry name" value="Concanavalin A-like lectins/glucanases"/>
    <property type="match status" value="1"/>
</dbReference>
<protein>
    <recommendedName>
        <fullName evidence="7">TSP C-terminal domain-containing protein</fullName>
    </recommendedName>
</protein>
<feature type="domain" description="TSP C-terminal" evidence="7">
    <location>
        <begin position="85"/>
        <end position="152"/>
    </location>
</feature>
<evidence type="ECO:0000313" key="9">
    <source>
        <dbReference type="Proteomes" id="UP001162164"/>
    </source>
</evidence>
<keyword evidence="3" id="KW-0677">Repeat</keyword>
<accession>A0ABQ9IY23</accession>
<dbReference type="InterPro" id="IPR017897">
    <property type="entry name" value="Thrombospondin_3_rpt"/>
</dbReference>
<dbReference type="InterPro" id="IPR003367">
    <property type="entry name" value="Thrombospondin_3-like_rpt"/>
</dbReference>
<organism evidence="8 9">
    <name type="scientific">Molorchus minor</name>
    <dbReference type="NCBI Taxonomy" id="1323400"/>
    <lineage>
        <taxon>Eukaryota</taxon>
        <taxon>Metazoa</taxon>
        <taxon>Ecdysozoa</taxon>
        <taxon>Arthropoda</taxon>
        <taxon>Hexapoda</taxon>
        <taxon>Insecta</taxon>
        <taxon>Pterygota</taxon>
        <taxon>Neoptera</taxon>
        <taxon>Endopterygota</taxon>
        <taxon>Coleoptera</taxon>
        <taxon>Polyphaga</taxon>
        <taxon>Cucujiformia</taxon>
        <taxon>Chrysomeloidea</taxon>
        <taxon>Cerambycidae</taxon>
        <taxon>Lamiinae</taxon>
        <taxon>Monochamini</taxon>
        <taxon>Molorchus</taxon>
    </lineage>
</organism>
<evidence type="ECO:0000256" key="3">
    <source>
        <dbReference type="ARBA" id="ARBA00022737"/>
    </source>
</evidence>
<keyword evidence="9" id="KW-1185">Reference proteome</keyword>
<feature type="repeat" description="TSP type-3" evidence="6">
    <location>
        <begin position="10"/>
        <end position="45"/>
    </location>
</feature>
<evidence type="ECO:0000256" key="2">
    <source>
        <dbReference type="ARBA" id="ARBA00022729"/>
    </source>
</evidence>
<evidence type="ECO:0000313" key="8">
    <source>
        <dbReference type="EMBL" id="KAJ8968655.1"/>
    </source>
</evidence>
<dbReference type="Pfam" id="PF02412">
    <property type="entry name" value="TSP_3"/>
    <property type="match status" value="2"/>
</dbReference>
<dbReference type="Pfam" id="PF05735">
    <property type="entry name" value="TSP_C"/>
    <property type="match status" value="1"/>
</dbReference>
<proteinExistence type="predicted"/>
<comment type="caution">
    <text evidence="8">The sequence shown here is derived from an EMBL/GenBank/DDBJ whole genome shotgun (WGS) entry which is preliminary data.</text>
</comment>
<dbReference type="PANTHER" id="PTHR10199:SF100">
    <property type="entry name" value="THROMBOSPONDIN, ISOFORM A"/>
    <property type="match status" value="1"/>
</dbReference>
<evidence type="ECO:0000256" key="1">
    <source>
        <dbReference type="ARBA" id="ARBA00022536"/>
    </source>
</evidence>
<reference evidence="8" key="1">
    <citation type="journal article" date="2023" name="Insect Mol. Biol.">
        <title>Genome sequencing provides insights into the evolution of gene families encoding plant cell wall-degrading enzymes in longhorned beetles.</title>
        <authorList>
            <person name="Shin N.R."/>
            <person name="Okamura Y."/>
            <person name="Kirsch R."/>
            <person name="Pauchet Y."/>
        </authorList>
    </citation>
    <scope>NUCLEOTIDE SEQUENCE</scope>
    <source>
        <strain evidence="8">MMC_N1</strain>
    </source>
</reference>
<evidence type="ECO:0000256" key="6">
    <source>
        <dbReference type="PROSITE-ProRule" id="PRU00634"/>
    </source>
</evidence>
<keyword evidence="4 6" id="KW-0106">Calcium</keyword>
<dbReference type="SUPFAM" id="SSF103647">
    <property type="entry name" value="TSP type-3 repeat"/>
    <property type="match status" value="1"/>
</dbReference>
<keyword evidence="2" id="KW-0732">Signal</keyword>
<keyword evidence="5" id="KW-0325">Glycoprotein</keyword>
<dbReference type="PROSITE" id="PS51234">
    <property type="entry name" value="TSP3"/>
    <property type="match status" value="1"/>
</dbReference>
<dbReference type="Gene3D" id="2.60.120.200">
    <property type="match status" value="1"/>
</dbReference>
<dbReference type="InterPro" id="IPR008859">
    <property type="entry name" value="Thrombospondin_C"/>
</dbReference>
<dbReference type="InterPro" id="IPR028974">
    <property type="entry name" value="TSP_type-3_rpt"/>
</dbReference>
<dbReference type="PROSITE" id="PS51236">
    <property type="entry name" value="TSP_CTER"/>
    <property type="match status" value="1"/>
</dbReference>
<name>A0ABQ9IY23_9CUCU</name>